<dbReference type="InterPro" id="IPR002696">
    <property type="entry name" value="Membr_insert_effic_factor_YidD"/>
</dbReference>
<evidence type="ECO:0000313" key="2">
    <source>
        <dbReference type="Proteomes" id="UP001464891"/>
    </source>
</evidence>
<protein>
    <submittedName>
        <fullName evidence="1">Membrane protein insertion efficiency factor YidD</fullName>
    </submittedName>
</protein>
<organism evidence="1 2">
    <name type="scientific">Trichocoleus desertorum GB2-A4</name>
    <dbReference type="NCBI Taxonomy" id="2933944"/>
    <lineage>
        <taxon>Bacteria</taxon>
        <taxon>Bacillati</taxon>
        <taxon>Cyanobacteriota</taxon>
        <taxon>Cyanophyceae</taxon>
        <taxon>Leptolyngbyales</taxon>
        <taxon>Trichocoleusaceae</taxon>
        <taxon>Trichocoleus</taxon>
    </lineage>
</organism>
<sequence length="168" mass="18218">METSIPDLWLRQAAASAIAGYQKHLSPRKGFSCAHRVLHGGESCSQYVKRVILEQGLWTAIPATRSRFAECKVANQILQARRNHCRLQAASKIEQEGEEKRRDRSSQPQNDCYGVDGLLSCIDCADCMNFKWGEQANCADLDCGSGLDCSSCDCSGGDCGSGDCGSCS</sequence>
<dbReference type="Proteomes" id="UP001464891">
    <property type="component" value="Unassembled WGS sequence"/>
</dbReference>
<name>A0ABV0J5F1_9CYAN</name>
<dbReference type="RefSeq" id="WP_190439383.1">
    <property type="nucleotide sequence ID" value="NZ_JAMPKM010000003.1"/>
</dbReference>
<comment type="caution">
    <text evidence="1">The sequence shown here is derived from an EMBL/GenBank/DDBJ whole genome shotgun (WGS) entry which is preliminary data.</text>
</comment>
<gene>
    <name evidence="1" type="primary">yidD</name>
    <name evidence="1" type="ORF">NC998_07795</name>
</gene>
<keyword evidence="2" id="KW-1185">Reference proteome</keyword>
<reference evidence="1 2" key="1">
    <citation type="submission" date="2022-04" db="EMBL/GenBank/DDBJ databases">
        <title>Positive selection, recombination, and allopatry shape intraspecific diversity of widespread and dominant cyanobacteria.</title>
        <authorList>
            <person name="Wei J."/>
            <person name="Shu W."/>
            <person name="Hu C."/>
        </authorList>
    </citation>
    <scope>NUCLEOTIDE SEQUENCE [LARGE SCALE GENOMIC DNA]</scope>
    <source>
        <strain evidence="1 2">GB2-A4</strain>
    </source>
</reference>
<proteinExistence type="predicted"/>
<accession>A0ABV0J5F1</accession>
<dbReference type="SMART" id="SM01234">
    <property type="entry name" value="Haemolytic"/>
    <property type="match status" value="1"/>
</dbReference>
<dbReference type="EMBL" id="JAMPKM010000003">
    <property type="protein sequence ID" value="MEP0816997.1"/>
    <property type="molecule type" value="Genomic_DNA"/>
</dbReference>
<evidence type="ECO:0000313" key="1">
    <source>
        <dbReference type="EMBL" id="MEP0816997.1"/>
    </source>
</evidence>
<dbReference type="NCBIfam" id="TIGR00278">
    <property type="entry name" value="membrane protein insertion efficiency factor YidD"/>
    <property type="match status" value="1"/>
</dbReference>